<name>A0A5C6BC79_9PLAN</name>
<reference evidence="6 7" key="1">
    <citation type="submission" date="2019-02" db="EMBL/GenBank/DDBJ databases">
        <title>Deep-cultivation of Planctomycetes and their phenomic and genomic characterization uncovers novel biology.</title>
        <authorList>
            <person name="Wiegand S."/>
            <person name="Jogler M."/>
            <person name="Boedeker C."/>
            <person name="Pinto D."/>
            <person name="Vollmers J."/>
            <person name="Rivas-Marin E."/>
            <person name="Kohn T."/>
            <person name="Peeters S.H."/>
            <person name="Heuer A."/>
            <person name="Rast P."/>
            <person name="Oberbeckmann S."/>
            <person name="Bunk B."/>
            <person name="Jeske O."/>
            <person name="Meyerdierks A."/>
            <person name="Storesund J.E."/>
            <person name="Kallscheuer N."/>
            <person name="Luecker S."/>
            <person name="Lage O.M."/>
            <person name="Pohl T."/>
            <person name="Merkel B.J."/>
            <person name="Hornburger P."/>
            <person name="Mueller R.-W."/>
            <person name="Bruemmer F."/>
            <person name="Labrenz M."/>
            <person name="Spormann A.M."/>
            <person name="Op Den Camp H."/>
            <person name="Overmann J."/>
            <person name="Amann R."/>
            <person name="Jetten M.S.M."/>
            <person name="Mascher T."/>
            <person name="Medema M.H."/>
            <person name="Devos D.P."/>
            <person name="Kaster A.-K."/>
            <person name="Ovreas L."/>
            <person name="Rohde M."/>
            <person name="Galperin M.Y."/>
            <person name="Jogler C."/>
        </authorList>
    </citation>
    <scope>NUCLEOTIDE SEQUENCE [LARGE SCALE GENOMIC DNA]</scope>
    <source>
        <strain evidence="6 7">CA54</strain>
    </source>
</reference>
<dbReference type="RefSeq" id="WP_146372932.1">
    <property type="nucleotide sequence ID" value="NZ_SJPP01000002.1"/>
</dbReference>
<evidence type="ECO:0000256" key="1">
    <source>
        <dbReference type="ARBA" id="ARBA00022898"/>
    </source>
</evidence>
<keyword evidence="1 2" id="KW-0663">Pyridoxal phosphate</keyword>
<comment type="caution">
    <text evidence="6">The sequence shown here is derived from an EMBL/GenBank/DDBJ whole genome shotgun (WGS) entry which is preliminary data.</text>
</comment>
<accession>A0A5C6BC79</accession>
<dbReference type="PANTHER" id="PTHR10146:SF14">
    <property type="entry name" value="PYRIDOXAL PHOSPHATE HOMEOSTASIS PROTEIN"/>
    <property type="match status" value="1"/>
</dbReference>
<dbReference type="NCBIfam" id="TIGR00044">
    <property type="entry name" value="YggS family pyridoxal phosphate-dependent enzyme"/>
    <property type="match status" value="1"/>
</dbReference>
<keyword evidence="7" id="KW-1185">Reference proteome</keyword>
<comment type="similarity">
    <text evidence="2 4">Belongs to the pyridoxal phosphate-binding protein YggS/PROSC family.</text>
</comment>
<proteinExistence type="inferred from homology"/>
<evidence type="ECO:0000256" key="4">
    <source>
        <dbReference type="RuleBase" id="RU004514"/>
    </source>
</evidence>
<evidence type="ECO:0000256" key="3">
    <source>
        <dbReference type="PIRSR" id="PIRSR004848-1"/>
    </source>
</evidence>
<dbReference type="PANTHER" id="PTHR10146">
    <property type="entry name" value="PROLINE SYNTHETASE CO-TRANSCRIBED BACTERIAL HOMOLOG PROTEIN"/>
    <property type="match status" value="1"/>
</dbReference>
<dbReference type="Gene3D" id="3.20.20.10">
    <property type="entry name" value="Alanine racemase"/>
    <property type="match status" value="1"/>
</dbReference>
<dbReference type="InterPro" id="IPR011078">
    <property type="entry name" value="PyrdxlP_homeostasis"/>
</dbReference>
<gene>
    <name evidence="6" type="ORF">CA54_44470</name>
</gene>
<dbReference type="OrthoDB" id="9804072at2"/>
<dbReference type="Pfam" id="PF01168">
    <property type="entry name" value="Ala_racemase_N"/>
    <property type="match status" value="1"/>
</dbReference>
<dbReference type="PIRSF" id="PIRSF004848">
    <property type="entry name" value="YBL036c_PLPDEIII"/>
    <property type="match status" value="1"/>
</dbReference>
<evidence type="ECO:0000313" key="7">
    <source>
        <dbReference type="Proteomes" id="UP000320735"/>
    </source>
</evidence>
<feature type="modified residue" description="N6-(pyridoxal phosphate)lysine" evidence="2 3">
    <location>
        <position position="40"/>
    </location>
</feature>
<evidence type="ECO:0000259" key="5">
    <source>
        <dbReference type="Pfam" id="PF01168"/>
    </source>
</evidence>
<comment type="function">
    <text evidence="2">Pyridoxal 5'-phosphate (PLP)-binding protein, which is involved in PLP homeostasis.</text>
</comment>
<dbReference type="Proteomes" id="UP000320735">
    <property type="component" value="Unassembled WGS sequence"/>
</dbReference>
<dbReference type="EMBL" id="SJPP01000002">
    <property type="protein sequence ID" value="TWU09207.1"/>
    <property type="molecule type" value="Genomic_DNA"/>
</dbReference>
<dbReference type="AlphaFoldDB" id="A0A5C6BC79"/>
<dbReference type="InterPro" id="IPR001608">
    <property type="entry name" value="Ala_racemase_N"/>
</dbReference>
<dbReference type="CDD" id="cd00635">
    <property type="entry name" value="PLPDE_III_YBL036c_like"/>
    <property type="match status" value="1"/>
</dbReference>
<evidence type="ECO:0000256" key="2">
    <source>
        <dbReference type="HAMAP-Rule" id="MF_02087"/>
    </source>
</evidence>
<organism evidence="6 7">
    <name type="scientific">Symmachiella macrocystis</name>
    <dbReference type="NCBI Taxonomy" id="2527985"/>
    <lineage>
        <taxon>Bacteria</taxon>
        <taxon>Pseudomonadati</taxon>
        <taxon>Planctomycetota</taxon>
        <taxon>Planctomycetia</taxon>
        <taxon>Planctomycetales</taxon>
        <taxon>Planctomycetaceae</taxon>
        <taxon>Symmachiella</taxon>
    </lineage>
</organism>
<dbReference type="HAMAP" id="MF_02087">
    <property type="entry name" value="PLP_homeostasis"/>
    <property type="match status" value="1"/>
</dbReference>
<protein>
    <recommendedName>
        <fullName evidence="2">Pyridoxal phosphate homeostasis protein</fullName>
        <shortName evidence="2">PLP homeostasis protein</shortName>
    </recommendedName>
</protein>
<dbReference type="SUPFAM" id="SSF51419">
    <property type="entry name" value="PLP-binding barrel"/>
    <property type="match status" value="1"/>
</dbReference>
<comment type="cofactor">
    <cofactor evidence="3">
        <name>pyridoxal 5'-phosphate</name>
        <dbReference type="ChEBI" id="CHEBI:597326"/>
    </cofactor>
</comment>
<feature type="domain" description="Alanine racemase N-terminal" evidence="5">
    <location>
        <begin position="32"/>
        <end position="228"/>
    </location>
</feature>
<dbReference type="InterPro" id="IPR029066">
    <property type="entry name" value="PLP-binding_barrel"/>
</dbReference>
<dbReference type="GO" id="GO:0030170">
    <property type="term" value="F:pyridoxal phosphate binding"/>
    <property type="evidence" value="ECO:0007669"/>
    <property type="project" value="UniProtKB-UniRule"/>
</dbReference>
<sequence>MTTISETIHRNYESVQQQIVDACARAGRDSASVTLIAVVKYAEWEWVQALVAMGVTELGESRPQQLIQRSPLLGDEVNWHFIGHLQRNKIRKTLPVAGLIHSIDSLKLLRAVDRVAEELNLTPRVLLQVNVSGETTKGGFAPEELRASWDAVAECRHVEVSGLMTMAPESRDPGEARATFAGLRNLRDEIIAAHEGLALPELSMGMSGDLEIAIEEGATMVRIGRRLFEGLKP</sequence>
<evidence type="ECO:0000313" key="6">
    <source>
        <dbReference type="EMBL" id="TWU09207.1"/>
    </source>
</evidence>